<feature type="compositionally biased region" description="Basic and acidic residues" evidence="1">
    <location>
        <begin position="73"/>
        <end position="82"/>
    </location>
</feature>
<protein>
    <submittedName>
        <fullName evidence="2">Uncharacterized protein</fullName>
    </submittedName>
</protein>
<keyword evidence="3" id="KW-1185">Reference proteome</keyword>
<feature type="compositionally biased region" description="Polar residues" evidence="1">
    <location>
        <begin position="27"/>
        <end position="40"/>
    </location>
</feature>
<reference evidence="2" key="1">
    <citation type="submission" date="2025-08" db="UniProtKB">
        <authorList>
            <consortium name="Ensembl"/>
        </authorList>
    </citation>
    <scope>IDENTIFICATION</scope>
</reference>
<evidence type="ECO:0000313" key="2">
    <source>
        <dbReference type="Ensembl" id="ENSSPUP00000006970.1"/>
    </source>
</evidence>
<organism evidence="2 3">
    <name type="scientific">Sphenodon punctatus</name>
    <name type="common">Tuatara</name>
    <name type="synonym">Hatteria punctata</name>
    <dbReference type="NCBI Taxonomy" id="8508"/>
    <lineage>
        <taxon>Eukaryota</taxon>
        <taxon>Metazoa</taxon>
        <taxon>Chordata</taxon>
        <taxon>Craniata</taxon>
        <taxon>Vertebrata</taxon>
        <taxon>Euteleostomi</taxon>
        <taxon>Lepidosauria</taxon>
        <taxon>Sphenodontia</taxon>
        <taxon>Sphenodontidae</taxon>
        <taxon>Sphenodon</taxon>
    </lineage>
</organism>
<sequence>MANLPLDKLSEQKEKKQRGQGGLLEPQKSTAVGRSFSLSWRSHPEVVEPMRSRSATTSGAPAVEKARNIVRQRATEVEEPRQLKNSTGAEYSSPFVDQEQQLTRSSSTSDITEQFSSDLFQGNLHEYGN</sequence>
<name>A0A8D0GE80_SPHPU</name>
<dbReference type="Proteomes" id="UP000694392">
    <property type="component" value="Unplaced"/>
</dbReference>
<proteinExistence type="predicted"/>
<accession>A0A8D0GE80</accession>
<feature type="compositionally biased region" description="Polar residues" evidence="1">
    <location>
        <begin position="98"/>
        <end position="120"/>
    </location>
</feature>
<feature type="region of interest" description="Disordered" evidence="1">
    <location>
        <begin position="1"/>
        <end position="129"/>
    </location>
</feature>
<dbReference type="Ensembl" id="ENSSPUT00000007423.1">
    <property type="protein sequence ID" value="ENSSPUP00000006970.1"/>
    <property type="gene ID" value="ENSSPUG00000005392.1"/>
</dbReference>
<evidence type="ECO:0000313" key="3">
    <source>
        <dbReference type="Proteomes" id="UP000694392"/>
    </source>
</evidence>
<dbReference type="AlphaFoldDB" id="A0A8D0GE80"/>
<evidence type="ECO:0000256" key="1">
    <source>
        <dbReference type="SAM" id="MobiDB-lite"/>
    </source>
</evidence>
<reference evidence="2" key="2">
    <citation type="submission" date="2025-09" db="UniProtKB">
        <authorList>
            <consortium name="Ensembl"/>
        </authorList>
    </citation>
    <scope>IDENTIFICATION</scope>
</reference>
<feature type="compositionally biased region" description="Basic and acidic residues" evidence="1">
    <location>
        <begin position="42"/>
        <end position="51"/>
    </location>
</feature>